<reference evidence="1 2" key="1">
    <citation type="submission" date="2019-10" db="EMBL/GenBank/DDBJ databases">
        <title>Whole genome shotgun sequence of Streptomyces angustmyceticus NBRC 3934.</title>
        <authorList>
            <person name="Hosoyama A."/>
            <person name="Ichikawa N."/>
            <person name="Kimura A."/>
            <person name="Kitahashi Y."/>
            <person name="Komaki H."/>
            <person name="Uohara A."/>
        </authorList>
    </citation>
    <scope>NUCLEOTIDE SEQUENCE [LARGE SCALE GENOMIC DNA]</scope>
    <source>
        <strain evidence="1 2">NBRC 3934</strain>
    </source>
</reference>
<accession>A0A5J4LA80</accession>
<proteinExistence type="predicted"/>
<evidence type="ECO:0000313" key="1">
    <source>
        <dbReference type="EMBL" id="GES28721.1"/>
    </source>
</evidence>
<organism evidence="1 2">
    <name type="scientific">Streptomyces angustmyceticus</name>
    <dbReference type="NCBI Taxonomy" id="285578"/>
    <lineage>
        <taxon>Bacteria</taxon>
        <taxon>Bacillati</taxon>
        <taxon>Actinomycetota</taxon>
        <taxon>Actinomycetes</taxon>
        <taxon>Kitasatosporales</taxon>
        <taxon>Streptomycetaceae</taxon>
        <taxon>Streptomyces</taxon>
    </lineage>
</organism>
<keyword evidence="2" id="KW-1185">Reference proteome</keyword>
<gene>
    <name evidence="1" type="ORF">San01_12080</name>
</gene>
<dbReference type="Proteomes" id="UP000325598">
    <property type="component" value="Unassembled WGS sequence"/>
</dbReference>
<comment type="caution">
    <text evidence="1">The sequence shown here is derived from an EMBL/GenBank/DDBJ whole genome shotgun (WGS) entry which is preliminary data.</text>
</comment>
<dbReference type="AlphaFoldDB" id="A0A5J4LA80"/>
<evidence type="ECO:0000313" key="2">
    <source>
        <dbReference type="Proteomes" id="UP000325598"/>
    </source>
</evidence>
<dbReference type="EMBL" id="BLAG01000005">
    <property type="protein sequence ID" value="GES28721.1"/>
    <property type="molecule type" value="Genomic_DNA"/>
</dbReference>
<sequence>MHLPPTPNWAAFDEMCGGELAELVVGNCLGLVGESGGCGRRDVGTGIERQHAEQILLLWEQAVEGLVEDGAQVAFSVVDAVQPSLA</sequence>
<name>A0A5J4LA80_9ACTN</name>
<protein>
    <submittedName>
        <fullName evidence="1">Uncharacterized protein</fullName>
    </submittedName>
</protein>